<accession>A0A3M0KE90</accession>
<dbReference type="EMBL" id="QRBI01000108">
    <property type="protein sequence ID" value="RMC11315.1"/>
    <property type="molecule type" value="Genomic_DNA"/>
</dbReference>
<proteinExistence type="predicted"/>
<evidence type="ECO:0000313" key="3">
    <source>
        <dbReference type="Proteomes" id="UP000269221"/>
    </source>
</evidence>
<dbReference type="AlphaFoldDB" id="A0A3M0KE90"/>
<sequence length="83" mass="9108">MPLPTLHQPDTAEEEVTSDLRRCRRRAGSHASRESLGSLMARMSRGGDSPDFFRDVSNDLTLIVNLKAALRGIKLPAYATLIG</sequence>
<evidence type="ECO:0000313" key="2">
    <source>
        <dbReference type="EMBL" id="RMC11315.1"/>
    </source>
</evidence>
<keyword evidence="3" id="KW-1185">Reference proteome</keyword>
<name>A0A3M0KE90_HIRRU</name>
<evidence type="ECO:0000256" key="1">
    <source>
        <dbReference type="SAM" id="MobiDB-lite"/>
    </source>
</evidence>
<reference evidence="2 3" key="1">
    <citation type="submission" date="2018-07" db="EMBL/GenBank/DDBJ databases">
        <title>A high quality draft genome assembly of the barn swallow (H. rustica rustica).</title>
        <authorList>
            <person name="Formenti G."/>
            <person name="Chiara M."/>
            <person name="Poveda L."/>
            <person name="Francoijs K.-J."/>
            <person name="Bonisoli-Alquati A."/>
            <person name="Canova L."/>
            <person name="Gianfranceschi L."/>
            <person name="Horner D.S."/>
            <person name="Saino N."/>
        </authorList>
    </citation>
    <scope>NUCLEOTIDE SEQUENCE [LARGE SCALE GENOMIC DNA]</scope>
    <source>
        <strain evidence="2">Chelidonia</strain>
        <tissue evidence="2">Blood</tissue>
    </source>
</reference>
<dbReference type="Proteomes" id="UP000269221">
    <property type="component" value="Unassembled WGS sequence"/>
</dbReference>
<gene>
    <name evidence="2" type="ORF">DUI87_11434</name>
</gene>
<feature type="region of interest" description="Disordered" evidence="1">
    <location>
        <begin position="1"/>
        <end position="41"/>
    </location>
</feature>
<protein>
    <submittedName>
        <fullName evidence="2">Uncharacterized protein</fullName>
    </submittedName>
</protein>
<comment type="caution">
    <text evidence="2">The sequence shown here is derived from an EMBL/GenBank/DDBJ whole genome shotgun (WGS) entry which is preliminary data.</text>
</comment>
<organism evidence="2 3">
    <name type="scientific">Hirundo rustica rustica</name>
    <dbReference type="NCBI Taxonomy" id="333673"/>
    <lineage>
        <taxon>Eukaryota</taxon>
        <taxon>Metazoa</taxon>
        <taxon>Chordata</taxon>
        <taxon>Craniata</taxon>
        <taxon>Vertebrata</taxon>
        <taxon>Euteleostomi</taxon>
        <taxon>Archelosauria</taxon>
        <taxon>Archosauria</taxon>
        <taxon>Dinosauria</taxon>
        <taxon>Saurischia</taxon>
        <taxon>Theropoda</taxon>
        <taxon>Coelurosauria</taxon>
        <taxon>Aves</taxon>
        <taxon>Neognathae</taxon>
        <taxon>Neoaves</taxon>
        <taxon>Telluraves</taxon>
        <taxon>Australaves</taxon>
        <taxon>Passeriformes</taxon>
        <taxon>Sylvioidea</taxon>
        <taxon>Hirundinidae</taxon>
        <taxon>Hirundo</taxon>
    </lineage>
</organism>